<dbReference type="PANTHER" id="PTHR12558:SF13">
    <property type="entry name" value="CELL DIVISION CYCLE PROTEIN 27 HOMOLOG"/>
    <property type="match status" value="1"/>
</dbReference>
<dbReference type="GO" id="GO:0030244">
    <property type="term" value="P:cellulose biosynthetic process"/>
    <property type="evidence" value="ECO:0007669"/>
    <property type="project" value="UniProtKB-KW"/>
</dbReference>
<dbReference type="SMART" id="SM00028">
    <property type="entry name" value="TPR"/>
    <property type="match status" value="5"/>
</dbReference>
<dbReference type="InterPro" id="IPR019734">
    <property type="entry name" value="TPR_rpt"/>
</dbReference>
<feature type="chain" id="PRO_5018143888" evidence="8">
    <location>
        <begin position="26"/>
        <end position="1257"/>
    </location>
</feature>
<dbReference type="InterPro" id="IPR011990">
    <property type="entry name" value="TPR-like_helical_dom_sf"/>
</dbReference>
<evidence type="ECO:0000256" key="7">
    <source>
        <dbReference type="PROSITE-ProRule" id="PRU00339"/>
    </source>
</evidence>
<name>A0A3N3E146_9VIBR</name>
<reference evidence="10 11" key="1">
    <citation type="submission" date="2018-11" db="EMBL/GenBank/DDBJ databases">
        <title>Vibrio ponticus strain CAIM 1751 pathogenic for the snapper Lutjanus guttatus.</title>
        <authorList>
            <person name="Soto-Rodriguez S."/>
            <person name="Lozano-Olvera R."/>
            <person name="Gomez-Gil B."/>
        </authorList>
    </citation>
    <scope>NUCLEOTIDE SEQUENCE [LARGE SCALE GENOMIC DNA]</scope>
    <source>
        <strain evidence="10 11">CAIM 1751</strain>
    </source>
</reference>
<comment type="function">
    <text evidence="1">Required for maximal bacterial cellulose synthesis.</text>
</comment>
<feature type="repeat" description="TPR" evidence="7">
    <location>
        <begin position="387"/>
        <end position="420"/>
    </location>
</feature>
<feature type="repeat" description="TPR" evidence="7">
    <location>
        <begin position="339"/>
        <end position="372"/>
    </location>
</feature>
<keyword evidence="4" id="KW-0677">Repeat</keyword>
<dbReference type="InterPro" id="IPR008410">
    <property type="entry name" value="BCSC_C"/>
</dbReference>
<accession>A0A3N3E146</accession>
<evidence type="ECO:0000256" key="2">
    <source>
        <dbReference type="ARBA" id="ARBA00005186"/>
    </source>
</evidence>
<dbReference type="Gene3D" id="1.25.40.10">
    <property type="entry name" value="Tetratricopeptide repeat domain"/>
    <property type="match status" value="3"/>
</dbReference>
<dbReference type="PROSITE" id="PS50005">
    <property type="entry name" value="TPR"/>
    <property type="match status" value="3"/>
</dbReference>
<evidence type="ECO:0000256" key="1">
    <source>
        <dbReference type="ARBA" id="ARBA00003476"/>
    </source>
</evidence>
<dbReference type="GO" id="GO:0006011">
    <property type="term" value="P:UDP-alpha-D-glucose metabolic process"/>
    <property type="evidence" value="ECO:0007669"/>
    <property type="project" value="InterPro"/>
</dbReference>
<dbReference type="PANTHER" id="PTHR12558">
    <property type="entry name" value="CELL DIVISION CYCLE 16,23,27"/>
    <property type="match status" value="1"/>
</dbReference>
<evidence type="ECO:0000256" key="6">
    <source>
        <dbReference type="ARBA" id="ARBA00022916"/>
    </source>
</evidence>
<feature type="repeat" description="TPR" evidence="7">
    <location>
        <begin position="421"/>
        <end position="454"/>
    </location>
</feature>
<evidence type="ECO:0000259" key="9">
    <source>
        <dbReference type="Pfam" id="PF05420"/>
    </source>
</evidence>
<evidence type="ECO:0000256" key="5">
    <source>
        <dbReference type="ARBA" id="ARBA00022803"/>
    </source>
</evidence>
<dbReference type="GO" id="GO:0019867">
    <property type="term" value="C:outer membrane"/>
    <property type="evidence" value="ECO:0007669"/>
    <property type="project" value="InterPro"/>
</dbReference>
<dbReference type="Pfam" id="PF13414">
    <property type="entry name" value="TPR_11"/>
    <property type="match status" value="1"/>
</dbReference>
<feature type="signal peptide" evidence="8">
    <location>
        <begin position="1"/>
        <end position="25"/>
    </location>
</feature>
<keyword evidence="3 8" id="KW-0732">Signal</keyword>
<comment type="pathway">
    <text evidence="2">Glycan metabolism; bacterial cellulose biosynthesis.</text>
</comment>
<keyword evidence="5 7" id="KW-0802">TPR repeat</keyword>
<evidence type="ECO:0000256" key="4">
    <source>
        <dbReference type="ARBA" id="ARBA00022737"/>
    </source>
</evidence>
<evidence type="ECO:0000256" key="8">
    <source>
        <dbReference type="SAM" id="SignalP"/>
    </source>
</evidence>
<feature type="domain" description="Cellulose synthase operon C C-terminal" evidence="9">
    <location>
        <begin position="920"/>
        <end position="1238"/>
    </location>
</feature>
<keyword evidence="6" id="KW-0135">Cellulose biosynthesis</keyword>
<evidence type="ECO:0000313" key="10">
    <source>
        <dbReference type="EMBL" id="ROV60422.1"/>
    </source>
</evidence>
<dbReference type="SUPFAM" id="SSF48452">
    <property type="entry name" value="TPR-like"/>
    <property type="match status" value="1"/>
</dbReference>
<dbReference type="PRINTS" id="PR01441">
    <property type="entry name" value="CELLSNTHASEC"/>
</dbReference>
<dbReference type="Pfam" id="PF05420">
    <property type="entry name" value="BCSC_C"/>
    <property type="match status" value="1"/>
</dbReference>
<evidence type="ECO:0000256" key="3">
    <source>
        <dbReference type="ARBA" id="ARBA00022729"/>
    </source>
</evidence>
<organism evidence="10 11">
    <name type="scientific">Vibrio ponticus</name>
    <dbReference type="NCBI Taxonomy" id="265668"/>
    <lineage>
        <taxon>Bacteria</taxon>
        <taxon>Pseudomonadati</taxon>
        <taxon>Pseudomonadota</taxon>
        <taxon>Gammaproteobacteria</taxon>
        <taxon>Vibrionales</taxon>
        <taxon>Vibrionaceae</taxon>
        <taxon>Vibrio</taxon>
    </lineage>
</organism>
<sequence>MSVSGRASWLVSLCCIAGGVGVAQAANFSSKPLSKEQLLGVYQPIEPTQFSTSAARVNSVAWLVEQLKLADAIGRDDIVESTLERLFAIDETSPIGLFYQANMFLKRQQLALAQQTFERLKQSAPNSSQTDDLAEIIAIRTDKKLDYQRAKLLAKSGRYQEAIEAYKTLFPTGMPSAALQLEFLQLQGNLAQNWQMVKQGLEQLNAEYPGVPQFQLALANHIRKQDPADAWILDTYSKLALVPSVGKSAATSWLRALDQLPISAQVVQQYAILASYYPADLEIQRANQSAIQRWNTEQAQRKDPTYLAKLKGLQLLEQGKTEQAAVQLRYALTTRPEDPELLGGMGKVYLRRGEQQTALAYFQRAQALDKDPDSASKWATLVETSRYWSYLDQGDALMAQGKYPQAERFYRRAIQLDSSQPYAFTDLGASLVSQAQYLAADKAYRQALQLEPLNGSALRGRLDTRIVQNDWLGAQSIANRYSSKQKLVVSEKIKAIESEIILVNLRQAIEQNDAVMTREASNQLIALNPSSPWQRLDIANVIQSLGEKKRADRLMADWNQSSQDPEMKFAYALYLAQEYRLLEATQQLESIDTNDRTPAMQRNLTRLKLDVELRDLQSRYLADPQSVTDSLDMLSAQYAGQVQPLARIVAAWIAIERTDKANKIYTSLFPLQSWSFDDQLAYGEMMVSLQRFADFDHWFKQQTSHAENASLSVSQVLQFEELNIRRLLAQGDVLLTTHQPQQALGVFQQVSTKSEPFVTQAQIGMLQASALIDEHAIYHDLHLLLLKKKSSLTAAQLMTVAEVFNQQGYREDANTLNQALDNAPDANAFAYRNSLAIAMDNQQWNLAERRAYQALDSDRLEKNPQLTETEQPSLTLRELYDGAADYWLTRNVKADIDALRDRSDGHVVFGWDYSARDGNNTTNQIPIEARIPVEEWDGHLLLRADYVAVDSGKLEYFEKDPDHSPKDNVVEGSASGVALGIGWQAQDWQVDIGTTPAGFDHTTWVGGVGVNGELGEFGWSVDASRRPETSSTLSYSGLSVPAQTSETNKTGVKWGGVVSTGLKLSSSWDIGGPYGFWGSLQYHSLTGENVADNTRFGLLGGGYYKLITTETQRLSIGTNLIYLSYDKNLGEYTLYHGGYYSPQSYISLSLPVNFYGRYDNTWSYLLSGSISNSWTQQDGPYLVENGKSERGGGFGASLQAAVEKRVSKRWYLGALVDLQRSEFYTPNHFMLYAKYTFNDRWQPIAYPPQPPILYSDF</sequence>
<dbReference type="UniPathway" id="UPA00694"/>
<evidence type="ECO:0000313" key="11">
    <source>
        <dbReference type="Proteomes" id="UP000278792"/>
    </source>
</evidence>
<dbReference type="Proteomes" id="UP000278792">
    <property type="component" value="Unassembled WGS sequence"/>
</dbReference>
<dbReference type="RefSeq" id="WP_123781801.1">
    <property type="nucleotide sequence ID" value="NZ_RKIK01000021.1"/>
</dbReference>
<dbReference type="EMBL" id="RKIK01000021">
    <property type="protein sequence ID" value="ROV60422.1"/>
    <property type="molecule type" value="Genomic_DNA"/>
</dbReference>
<dbReference type="Pfam" id="PF13432">
    <property type="entry name" value="TPR_16"/>
    <property type="match status" value="1"/>
</dbReference>
<protein>
    <submittedName>
        <fullName evidence="10">Tetratricopeptide repeat protein</fullName>
    </submittedName>
</protein>
<proteinExistence type="predicted"/>
<dbReference type="AlphaFoldDB" id="A0A3N3E146"/>
<comment type="caution">
    <text evidence="10">The sequence shown here is derived from an EMBL/GenBank/DDBJ whole genome shotgun (WGS) entry which is preliminary data.</text>
</comment>
<dbReference type="InterPro" id="IPR003921">
    <property type="entry name" value="Cell_synth_C"/>
</dbReference>
<gene>
    <name evidence="10" type="ORF">EGH82_09165</name>
</gene>